<accession>H2ERS0</accession>
<sequence length="92" mass="10702">MKLTFNNPIKNNRTSITINDNMIRLWGTINNYETESDDFMYDAQFKTNINQLICDLAISYAKSISNFPTFVSYVENYMIVEAESTIKKLKIS</sequence>
<organism evidence="1">
    <name type="scientific">Aliivibrio fischeri</name>
    <name type="common">Vibrio fischeri</name>
    <dbReference type="NCBI Taxonomy" id="668"/>
    <lineage>
        <taxon>Bacteria</taxon>
        <taxon>Pseudomonadati</taxon>
        <taxon>Pseudomonadota</taxon>
        <taxon>Gammaproteobacteria</taxon>
        <taxon>Vibrionales</taxon>
        <taxon>Vibrionaceae</taxon>
        <taxon>Aliivibrio</taxon>
    </lineage>
</organism>
<proteinExistence type="predicted"/>
<evidence type="ECO:0000313" key="1">
    <source>
        <dbReference type="EMBL" id="AEY78087.1"/>
    </source>
</evidence>
<dbReference type="RefSeq" id="WP_014343584.1">
    <property type="nucleotide sequence ID" value="NC_016850.1"/>
</dbReference>
<dbReference type="AlphaFoldDB" id="H2ERS0"/>
<dbReference type="EMBL" id="JQ031550">
    <property type="protein sequence ID" value="AEY78087.1"/>
    <property type="molecule type" value="Genomic_DNA"/>
</dbReference>
<name>H2ERS0_ALIFS</name>
<reference evidence="1" key="1">
    <citation type="submission" date="2011-11" db="EMBL/GenBank/DDBJ databases">
        <authorList>
            <person name="Summers A.O."/>
            <person name="Wireman J."/>
            <person name="Williams L.E."/>
        </authorList>
    </citation>
    <scope>NUCLEOTIDE SEQUENCE</scope>
    <source>
        <strain evidence="1">CG103</strain>
        <plasmid evidence="1">pCG103-32</plasmid>
    </source>
</reference>
<protein>
    <submittedName>
        <fullName evidence="1">Uncharacterized protein</fullName>
    </submittedName>
</protein>
<keyword evidence="1" id="KW-0614">Plasmid</keyword>
<geneLocation type="plasmid" evidence="1">
    <name>pCG103-32</name>
</geneLocation>